<feature type="transmembrane region" description="Helical" evidence="1">
    <location>
        <begin position="171"/>
        <end position="193"/>
    </location>
</feature>
<reference evidence="3" key="1">
    <citation type="submission" date="2022-11" db="UniProtKB">
        <authorList>
            <consortium name="WormBaseParasite"/>
        </authorList>
    </citation>
    <scope>IDENTIFICATION</scope>
</reference>
<feature type="transmembrane region" description="Helical" evidence="1">
    <location>
        <begin position="130"/>
        <end position="151"/>
    </location>
</feature>
<keyword evidence="1" id="KW-1133">Transmembrane helix</keyword>
<sequence length="289" mass="32921">MTVTERLALYSIFDYIHLESNIRNTCSIPKYPTARIYGDEQYYFVNYANIAGNAIGGRAHTICLLYIVIGIVLSAAYQGTTYIKHPDPDSRLDLVGYIGEEDQFDKWLEDYIPNDDLYLDSYVENALKLIQNYVDGIIVMLLFLSSLFLLWKLRKIKQMEKAMKKVTIAILLQNIVSVIISSAVLYNLILYSIKSMYTWMVEIKWGDMSSGYGIVQVGTVYDEAIDTFLQIGMLIDSLIVLLVFTEYRLAIVLAVRYFANKILDMTKTFVLNSTSVVTPIQPAVQVSIQ</sequence>
<name>A0A914DCW9_9BILA</name>
<feature type="transmembrane region" description="Helical" evidence="1">
    <location>
        <begin position="238"/>
        <end position="259"/>
    </location>
</feature>
<protein>
    <submittedName>
        <fullName evidence="3">Uncharacterized protein</fullName>
    </submittedName>
</protein>
<keyword evidence="1" id="KW-0472">Membrane</keyword>
<evidence type="ECO:0000313" key="2">
    <source>
        <dbReference type="Proteomes" id="UP000887540"/>
    </source>
</evidence>
<dbReference type="Proteomes" id="UP000887540">
    <property type="component" value="Unplaced"/>
</dbReference>
<evidence type="ECO:0000256" key="1">
    <source>
        <dbReference type="SAM" id="Phobius"/>
    </source>
</evidence>
<feature type="transmembrane region" description="Helical" evidence="1">
    <location>
        <begin position="63"/>
        <end position="83"/>
    </location>
</feature>
<organism evidence="2 3">
    <name type="scientific">Acrobeloides nanus</name>
    <dbReference type="NCBI Taxonomy" id="290746"/>
    <lineage>
        <taxon>Eukaryota</taxon>
        <taxon>Metazoa</taxon>
        <taxon>Ecdysozoa</taxon>
        <taxon>Nematoda</taxon>
        <taxon>Chromadorea</taxon>
        <taxon>Rhabditida</taxon>
        <taxon>Tylenchina</taxon>
        <taxon>Cephalobomorpha</taxon>
        <taxon>Cephaloboidea</taxon>
        <taxon>Cephalobidae</taxon>
        <taxon>Acrobeloides</taxon>
    </lineage>
</organism>
<keyword evidence="1" id="KW-0812">Transmembrane</keyword>
<accession>A0A914DCW9</accession>
<proteinExistence type="predicted"/>
<dbReference type="WBParaSite" id="ACRNAN_scaffold2353.g13100.t1">
    <property type="protein sequence ID" value="ACRNAN_scaffold2353.g13100.t1"/>
    <property type="gene ID" value="ACRNAN_scaffold2353.g13100"/>
</dbReference>
<evidence type="ECO:0000313" key="3">
    <source>
        <dbReference type="WBParaSite" id="ACRNAN_scaffold2353.g13100.t1"/>
    </source>
</evidence>
<keyword evidence="2" id="KW-1185">Reference proteome</keyword>
<dbReference type="AlphaFoldDB" id="A0A914DCW9"/>